<dbReference type="EMBL" id="CP076723">
    <property type="protein sequence ID" value="QWV92468.1"/>
    <property type="molecule type" value="Genomic_DNA"/>
</dbReference>
<dbReference type="InterPro" id="IPR021457">
    <property type="entry name" value="DUF3108"/>
</dbReference>
<feature type="signal peptide" evidence="1">
    <location>
        <begin position="1"/>
        <end position="24"/>
    </location>
</feature>
<dbReference type="Proteomes" id="UP000683557">
    <property type="component" value="Chromosome"/>
</dbReference>
<organism evidence="2 3">
    <name type="scientific">Geomonas oryzisoli</name>
    <dbReference type="NCBI Taxonomy" id="2847992"/>
    <lineage>
        <taxon>Bacteria</taxon>
        <taxon>Pseudomonadati</taxon>
        <taxon>Thermodesulfobacteriota</taxon>
        <taxon>Desulfuromonadia</taxon>
        <taxon>Geobacterales</taxon>
        <taxon>Geobacteraceae</taxon>
        <taxon>Geomonas</taxon>
    </lineage>
</organism>
<protein>
    <submittedName>
        <fullName evidence="2">DUF3108 domain-containing protein</fullName>
    </submittedName>
</protein>
<keyword evidence="3" id="KW-1185">Reference proteome</keyword>
<proteinExistence type="predicted"/>
<evidence type="ECO:0000313" key="2">
    <source>
        <dbReference type="EMBL" id="QWV92468.1"/>
    </source>
</evidence>
<keyword evidence="1" id="KW-0732">Signal</keyword>
<feature type="chain" id="PRO_5045502264" evidence="1">
    <location>
        <begin position="25"/>
        <end position="269"/>
    </location>
</feature>
<evidence type="ECO:0000256" key="1">
    <source>
        <dbReference type="SAM" id="SignalP"/>
    </source>
</evidence>
<reference evidence="2 3" key="1">
    <citation type="submission" date="2021-06" db="EMBL/GenBank/DDBJ databases">
        <title>Gemonas diversity in paddy soil.</title>
        <authorList>
            <person name="Liu G."/>
        </authorList>
    </citation>
    <scope>NUCLEOTIDE SEQUENCE [LARGE SCALE GENOMIC DNA]</scope>
    <source>
        <strain evidence="2 3">RG10</strain>
    </source>
</reference>
<dbReference type="Pfam" id="PF11306">
    <property type="entry name" value="DUF3108"/>
    <property type="match status" value="1"/>
</dbReference>
<sequence>MKKPAYTLLLLCFSLFASGTAALASSIPETLNYQLTWSGVKIGTSTLSTTTTGSGVEITSKVKSEAWSAPFYKVDDLETSKLDREGKGFALHSYKMKLREGKNDWHRAASVNHKNNRFEFVNLKTFEKSSAKLVEPAWDPVSCLFYLRQVPLAVGKSIEVNVLDKGKLNRVKVAVLRRETVQTPAGSFRTIVVSPNMDIESEGLFYARGPLTIWLTDDAKKVPVIVEKRINDLFREGIPAYLQQFTPESVRNNIPKMETIRAVLVGGSY</sequence>
<name>A0ABX8J299_9BACT</name>
<evidence type="ECO:0000313" key="3">
    <source>
        <dbReference type="Proteomes" id="UP000683557"/>
    </source>
</evidence>
<dbReference type="RefSeq" id="WP_216799273.1">
    <property type="nucleotide sequence ID" value="NZ_CP076723.1"/>
</dbReference>
<accession>A0ABX8J299</accession>
<gene>
    <name evidence="2" type="ORF">KP004_14830</name>
</gene>